<dbReference type="InterPro" id="IPR010380">
    <property type="entry name" value="DUF975"/>
</dbReference>
<proteinExistence type="predicted"/>
<feature type="transmembrane region" description="Helical" evidence="1">
    <location>
        <begin position="45"/>
        <end position="71"/>
    </location>
</feature>
<name>A0A2P2BT79_9FIRM</name>
<keyword evidence="1" id="KW-0812">Transmembrane</keyword>
<dbReference type="AlphaFoldDB" id="A0A2P2BT79"/>
<evidence type="ECO:0000313" key="3">
    <source>
        <dbReference type="Proteomes" id="UP000245695"/>
    </source>
</evidence>
<dbReference type="KEGG" id="rhom:FRIFI_2030"/>
<dbReference type="PANTHER" id="PTHR40076">
    <property type="entry name" value="MEMBRANE PROTEIN-RELATED"/>
    <property type="match status" value="1"/>
</dbReference>
<dbReference type="PANTHER" id="PTHR40076:SF1">
    <property type="entry name" value="MEMBRANE PROTEIN"/>
    <property type="match status" value="1"/>
</dbReference>
<protein>
    <recommendedName>
        <fullName evidence="4">Integral membrane protein</fullName>
    </recommendedName>
</protein>
<feature type="transmembrane region" description="Helical" evidence="1">
    <location>
        <begin position="129"/>
        <end position="153"/>
    </location>
</feature>
<dbReference type="RefSeq" id="WP_166505782.1">
    <property type="nucleotide sequence ID" value="NZ_JAKNTL010000007.1"/>
</dbReference>
<dbReference type="Proteomes" id="UP000245695">
    <property type="component" value="Chromosome 1"/>
</dbReference>
<evidence type="ECO:0008006" key="4">
    <source>
        <dbReference type="Google" id="ProtNLM"/>
    </source>
</evidence>
<keyword evidence="1" id="KW-0472">Membrane</keyword>
<feature type="transmembrane region" description="Helical" evidence="1">
    <location>
        <begin position="98"/>
        <end position="123"/>
    </location>
</feature>
<accession>A0A2P2BT79</accession>
<feature type="transmembrane region" description="Helical" evidence="1">
    <location>
        <begin position="21"/>
        <end position="39"/>
    </location>
</feature>
<dbReference type="Pfam" id="PF06161">
    <property type="entry name" value="DUF975"/>
    <property type="match status" value="1"/>
</dbReference>
<feature type="transmembrane region" description="Helical" evidence="1">
    <location>
        <begin position="186"/>
        <end position="211"/>
    </location>
</feature>
<evidence type="ECO:0000313" key="2">
    <source>
        <dbReference type="EMBL" id="CEI73558.1"/>
    </source>
</evidence>
<organism evidence="2 3">
    <name type="scientific">Romboutsia hominis</name>
    <dbReference type="NCBI Taxonomy" id="1507512"/>
    <lineage>
        <taxon>Bacteria</taxon>
        <taxon>Bacillati</taxon>
        <taxon>Bacillota</taxon>
        <taxon>Clostridia</taxon>
        <taxon>Peptostreptococcales</taxon>
        <taxon>Peptostreptococcaceae</taxon>
        <taxon>Romboutsia</taxon>
    </lineage>
</organism>
<evidence type="ECO:0000256" key="1">
    <source>
        <dbReference type="SAM" id="Phobius"/>
    </source>
</evidence>
<sequence length="235" mass="26074">MTRVELKQLSKSQLKGNWKTPVLVMLVYTIATMALSFMSEFSSSMGIYLISTIFLIGLAIWFSVGFANFFLRFSETDGKAKFDDLLVSKKSILKSLGLFALMFVIGIVLGIIIVFATSSMIVFSESVSTGMIVGALIVGVVLSIPIVILELALAMTPYIFVDKEELGLIDSIKLSIKMMKGNKWNLFVINLSFIGWALLCIITLGIGYLWLGPYIQLTITNFYIDLDNNFNKVSI</sequence>
<reference evidence="2 3" key="1">
    <citation type="submission" date="2014-09" db="EMBL/GenBank/DDBJ databases">
        <authorList>
            <person name="Hornung B.V."/>
        </authorList>
    </citation>
    <scope>NUCLEOTIDE SEQUENCE [LARGE SCALE GENOMIC DNA]</scope>
    <source>
        <strain evidence="2 3">FRIFI</strain>
    </source>
</reference>
<keyword evidence="1" id="KW-1133">Transmembrane helix</keyword>
<gene>
    <name evidence="2" type="ORF">FRIFI_2030</name>
</gene>
<keyword evidence="3" id="KW-1185">Reference proteome</keyword>
<dbReference type="EMBL" id="LN650648">
    <property type="protein sequence ID" value="CEI73558.1"/>
    <property type="molecule type" value="Genomic_DNA"/>
</dbReference>